<protein>
    <submittedName>
        <fullName evidence="1">Uncharacterized protein</fullName>
    </submittedName>
</protein>
<sequence length="61" mass="7315">MNKRIKQLVAKKGLAERNKKEIEFEKVLLEERYLAWVRAVLRECLDAFTVVKWVPDRIEVD</sequence>
<organism evidence="1 2">
    <name type="scientific">Alternaria arborescens</name>
    <dbReference type="NCBI Taxonomy" id="156630"/>
    <lineage>
        <taxon>Eukaryota</taxon>
        <taxon>Fungi</taxon>
        <taxon>Dikarya</taxon>
        <taxon>Ascomycota</taxon>
        <taxon>Pezizomycotina</taxon>
        <taxon>Dothideomycetes</taxon>
        <taxon>Pleosporomycetidae</taxon>
        <taxon>Pleosporales</taxon>
        <taxon>Pleosporineae</taxon>
        <taxon>Pleosporaceae</taxon>
        <taxon>Alternaria</taxon>
        <taxon>Alternaria sect. Alternaria</taxon>
    </lineage>
</organism>
<evidence type="ECO:0000313" key="2">
    <source>
        <dbReference type="Proteomes" id="UP000293823"/>
    </source>
</evidence>
<keyword evidence="2" id="KW-1185">Reference proteome</keyword>
<dbReference type="AlphaFoldDB" id="A0A4Q4QGL1"/>
<dbReference type="EMBL" id="PEJP01000061">
    <property type="protein sequence ID" value="RYO41494.1"/>
    <property type="molecule type" value="Genomic_DNA"/>
</dbReference>
<proteinExistence type="predicted"/>
<evidence type="ECO:0000313" key="1">
    <source>
        <dbReference type="EMBL" id="RYO41494.1"/>
    </source>
</evidence>
<comment type="caution">
    <text evidence="1">The sequence shown here is derived from an EMBL/GenBank/DDBJ whole genome shotgun (WGS) entry which is preliminary data.</text>
</comment>
<gene>
    <name evidence="1" type="ORF">AA0113_g10996</name>
</gene>
<accession>A0A4Q4QGL1</accession>
<reference evidence="2" key="1">
    <citation type="journal article" date="2019" name="bioRxiv">
        <title>Genomics, evolutionary history and diagnostics of the Alternaria alternata species group including apple and Asian pear pathotypes.</title>
        <authorList>
            <person name="Armitage A.D."/>
            <person name="Cockerton H.M."/>
            <person name="Sreenivasaprasad S."/>
            <person name="Woodhall J.W."/>
            <person name="Lane C.R."/>
            <person name="Harrison R.J."/>
            <person name="Clarkson J.P."/>
        </authorList>
    </citation>
    <scope>NUCLEOTIDE SEQUENCE [LARGE SCALE GENOMIC DNA]</scope>
    <source>
        <strain evidence="2">RGR 97.0016</strain>
    </source>
</reference>
<name>A0A4Q4QGL1_9PLEO</name>
<dbReference type="Proteomes" id="UP000293823">
    <property type="component" value="Unassembled WGS sequence"/>
</dbReference>